<keyword evidence="1" id="KW-0175">Coiled coil</keyword>
<keyword evidence="3" id="KW-0378">Hydrolase</keyword>
<dbReference type="GO" id="GO:0003677">
    <property type="term" value="F:DNA binding"/>
    <property type="evidence" value="ECO:0007669"/>
    <property type="project" value="InterPro"/>
</dbReference>
<feature type="coiled-coil region" evidence="1">
    <location>
        <begin position="846"/>
        <end position="873"/>
    </location>
</feature>
<dbReference type="SUPFAM" id="SSF52540">
    <property type="entry name" value="P-loop containing nucleoside triphosphate hydrolases"/>
    <property type="match status" value="1"/>
</dbReference>
<dbReference type="PANTHER" id="PTHR11070">
    <property type="entry name" value="UVRD / RECB / PCRA DNA HELICASE FAMILY MEMBER"/>
    <property type="match status" value="1"/>
</dbReference>
<dbReference type="Gene3D" id="3.40.50.300">
    <property type="entry name" value="P-loop containing nucleotide triphosphate hydrolases"/>
    <property type="match status" value="2"/>
</dbReference>
<name>A0A173T9D7_9FIRM</name>
<keyword evidence="3" id="KW-0547">Nucleotide-binding</keyword>
<dbReference type="EMBL" id="CYXR01000013">
    <property type="protein sequence ID" value="CUM98527.1"/>
    <property type="molecule type" value="Genomic_DNA"/>
</dbReference>
<reference evidence="3 4" key="1">
    <citation type="submission" date="2015-09" db="EMBL/GenBank/DDBJ databases">
        <authorList>
            <consortium name="Pathogen Informatics"/>
        </authorList>
    </citation>
    <scope>NUCLEOTIDE SEQUENCE [LARGE SCALE GENOMIC DNA]</scope>
    <source>
        <strain evidence="3 4">2789STDY5834962</strain>
    </source>
</reference>
<evidence type="ECO:0000256" key="1">
    <source>
        <dbReference type="SAM" id="Coils"/>
    </source>
</evidence>
<dbReference type="GO" id="GO:0000725">
    <property type="term" value="P:recombinational repair"/>
    <property type="evidence" value="ECO:0007669"/>
    <property type="project" value="TreeGrafter"/>
</dbReference>
<organism evidence="3 4">
    <name type="scientific">Coprococcus comes</name>
    <dbReference type="NCBI Taxonomy" id="410072"/>
    <lineage>
        <taxon>Bacteria</taxon>
        <taxon>Bacillati</taxon>
        <taxon>Bacillota</taxon>
        <taxon>Clostridia</taxon>
        <taxon>Lachnospirales</taxon>
        <taxon>Lachnospiraceae</taxon>
        <taxon>Coprococcus</taxon>
    </lineage>
</organism>
<feature type="region of interest" description="Disordered" evidence="2">
    <location>
        <begin position="55"/>
        <end position="103"/>
    </location>
</feature>
<gene>
    <name evidence="3" type="primary">helD_2</name>
    <name evidence="3" type="ORF">ERS852574_01968</name>
</gene>
<keyword evidence="3" id="KW-0347">Helicase</keyword>
<feature type="coiled-coil region" evidence="1">
    <location>
        <begin position="785"/>
        <end position="819"/>
    </location>
</feature>
<protein>
    <submittedName>
        <fullName evidence="3">Helicase IV</fullName>
        <ecNumber evidence="3">3.6.4.12</ecNumber>
    </submittedName>
</protein>
<dbReference type="InterPro" id="IPR027417">
    <property type="entry name" value="P-loop_NTPase"/>
</dbReference>
<dbReference type="PANTHER" id="PTHR11070:SF2">
    <property type="entry name" value="ATP-DEPENDENT DNA HELICASE SRS2"/>
    <property type="match status" value="1"/>
</dbReference>
<evidence type="ECO:0000256" key="2">
    <source>
        <dbReference type="SAM" id="MobiDB-lite"/>
    </source>
</evidence>
<dbReference type="GO" id="GO:0043138">
    <property type="term" value="F:3'-5' DNA helicase activity"/>
    <property type="evidence" value="ECO:0007669"/>
    <property type="project" value="TreeGrafter"/>
</dbReference>
<dbReference type="EC" id="3.6.4.12" evidence="3"/>
<evidence type="ECO:0000313" key="3">
    <source>
        <dbReference type="EMBL" id="CUM98527.1"/>
    </source>
</evidence>
<keyword evidence="3" id="KW-0067">ATP-binding</keyword>
<proteinExistence type="predicted"/>
<accession>A0A173T9D7</accession>
<dbReference type="GO" id="GO:0005524">
    <property type="term" value="F:ATP binding"/>
    <property type="evidence" value="ECO:0007669"/>
    <property type="project" value="InterPro"/>
</dbReference>
<evidence type="ECO:0000313" key="4">
    <source>
        <dbReference type="Proteomes" id="UP000095727"/>
    </source>
</evidence>
<feature type="compositionally biased region" description="Polar residues" evidence="2">
    <location>
        <begin position="55"/>
        <end position="65"/>
    </location>
</feature>
<dbReference type="InterPro" id="IPR000212">
    <property type="entry name" value="DNA_helicase_UvrD/REP"/>
</dbReference>
<sequence length="1403" mass="162188">MALNFFKQRDIDEMDVNDIPEEFINYLETLDEAGKIGLLASRPDIAKVLGVSVEDSNQDTVNTTDDSSEIVQEDERNPKSSAVFEEEQDIRNSVNVEPDVDEPEEVNEEFIAIQNNYYEGKRLAEILKDNMEPLEALAIPDKTDKCFIHRVPFKEKQIRYTGKGATYGVVLKICPQCNRIYLEESGKEYIHEALTKRNIAHTFYSLETSNQYLRSQIKAYEIADQDKIYIPEIWTEDNPLCPVHEEALFEIPCIKKYKDRKVEFTGYFCDKCNKILMRSSSVAELEDNCALNGVPVIETESFVKKRPKKQLIKMREIKSDYIVENGKREIYTYSHAADCFKLTEEDTVVVSDSIYCSLEGHKTEEVLVLIWVNQKKGGRKSYIFVVGYCSQCQKYYMDIDDYNVIYSLGRPEVTIISDVNDADYQITSGEVFNLERNHLNNIESGITGEIKEIHESTDYVNPYAVGDYDDGNLSFAKSLSANKYGKRLEELENYIPKPYSYRVDISADGATETYYIGASDVILKDGKKVISANSDLGYELINYQTIKIHKDGKEYGIKLSRQFDIDQASLYGYVNLRTDEDVIFQSGITDPFLVRVLNIRKKQHNLTDIFVTIQENQNKIVNTDFNKNIIVQGCAGSGKTMVLLHRLSALKYRQRYFDFSQNALILTPNEQFSLHIKGLAEGLQIGSVHRISVEQYYLDMLLQYDSAFKPENKIVSEMQVRQDYVDYIYSDQFKNDFERAYNDILEKRNGLVDILIQLQEAMNQEKKTISWTEESRFTIQMKYSVDALNDLLRKKEQDFASAQDKITKAEERRAFLEDRIPASEQFAKSIVQESLPRVNTKIGEYVLEKQQEIEALNKKIQELQEEYARIQGALIIFGKRAKLEKLDADIEEVKAKVIPLQTQLDEQKKILSMRQDGKEDDEILAWMKQVSVYIKKVQDEVRLCSNAKEEYSRFFNELSESDDNIKAAYEGYHRVEAEQYSEEIKKTIQYLYEQLEKYSLVNIYQQIYDESVQVFKEKNGVKSITGKCHRYDLYVQLMFAMKYFNKKIGNMQFICVDEGQDLAVNEYRLLSELNQNHVVFNIFGDTNQLMKSGRGISDWNLLLSELQAEQYVLNENYRNTNQITRFCNDNFGLKTLQTGVDGPKVREISRRDLEKELAGLMITTERIAILLPRTVQKMKYLDMDILPENIRNMIGETMDNGFISVMYVDEVKGIEFDKVFVVSAAMHRNEKYIAYTRALSELIVVVDEKLMNNNSAKKVKENIEHNKKAGIHSAKMPGTLKWEKTKQPKAYTLEKTIDNDVITYHFTENTKSIIKNEFANTDSILPSSIASSPLTNIKKNIYAHCVYIENSICYNINCKENMGKKCNKEGNCDYYISLPVPPDEEELIAEDIDNAKKYLAKYS</sequence>
<dbReference type="GO" id="GO:0016787">
    <property type="term" value="F:hydrolase activity"/>
    <property type="evidence" value="ECO:0007669"/>
    <property type="project" value="UniProtKB-KW"/>
</dbReference>
<dbReference type="RefSeq" id="WP_055157058.1">
    <property type="nucleotide sequence ID" value="NZ_CYXR01000013.1"/>
</dbReference>
<dbReference type="Proteomes" id="UP000095727">
    <property type="component" value="Unassembled WGS sequence"/>
</dbReference>